<keyword evidence="2" id="KW-1185">Reference proteome</keyword>
<dbReference type="EMBL" id="LT963352">
    <property type="protein sequence ID" value="SOR81795.1"/>
    <property type="molecule type" value="Genomic_DNA"/>
</dbReference>
<evidence type="ECO:0000313" key="1">
    <source>
        <dbReference type="EMBL" id="SOR81795.1"/>
    </source>
</evidence>
<sequence>MPAPVPTRLRGLARIRSYLRALLLIEHSPFISL</sequence>
<protein>
    <submittedName>
        <fullName evidence="1">Uncharacterized protein</fullName>
    </submittedName>
</protein>
<organism evidence="1 2">
    <name type="scientific">Streptomyces chartreusis NRRL 3882</name>
    <dbReference type="NCBI Taxonomy" id="1079985"/>
    <lineage>
        <taxon>Bacteria</taxon>
        <taxon>Bacillati</taxon>
        <taxon>Actinomycetota</taxon>
        <taxon>Actinomycetes</taxon>
        <taxon>Kitasatosporales</taxon>
        <taxon>Streptomycetaceae</taxon>
        <taxon>Streptomyces</taxon>
    </lineage>
</organism>
<gene>
    <name evidence="1" type="ORF">SCNRRL3882_5247</name>
</gene>
<reference evidence="2" key="1">
    <citation type="submission" date="2017-11" db="EMBL/GenBank/DDBJ databases">
        <authorList>
            <person name="Wibberg D."/>
        </authorList>
    </citation>
    <scope>NUCLEOTIDE SEQUENCE [LARGE SCALE GENOMIC DNA]</scope>
</reference>
<evidence type="ECO:0000313" key="2">
    <source>
        <dbReference type="Proteomes" id="UP000235464"/>
    </source>
</evidence>
<proteinExistence type="predicted"/>
<accession>A0A2N9BEK0</accession>
<name>A0A2N9BEK0_STRCX</name>
<dbReference type="Proteomes" id="UP000235464">
    <property type="component" value="Chromosome I"/>
</dbReference>
<dbReference type="AlphaFoldDB" id="A0A2N9BEK0"/>